<proteinExistence type="predicted"/>
<organism evidence="1 2">
    <name type="scientific">Haliangium ochraceum (strain DSM 14365 / JCM 11303 / SMP-2)</name>
    <dbReference type="NCBI Taxonomy" id="502025"/>
    <lineage>
        <taxon>Bacteria</taxon>
        <taxon>Pseudomonadati</taxon>
        <taxon>Myxococcota</taxon>
        <taxon>Polyangia</taxon>
        <taxon>Haliangiales</taxon>
        <taxon>Kofleriaceae</taxon>
        <taxon>Haliangium</taxon>
    </lineage>
</organism>
<dbReference type="HOGENOM" id="CLU_605158_0_0_7"/>
<evidence type="ECO:0008006" key="3">
    <source>
        <dbReference type="Google" id="ProtNLM"/>
    </source>
</evidence>
<dbReference type="Proteomes" id="UP000001880">
    <property type="component" value="Chromosome"/>
</dbReference>
<sequence>MVALAPAAQANPFSVHAEASASVAWSDNVSNRSEVAGENETLPQAGFFATIRPALLFTYETIRAVHVTSASVDLTAYETEEPSNTYGGTLSHNSAIALTPVSELGLGANLGFGRVDPLLVEQATQIQGETTFASLGLTEVLRTQLSADLRGNQSATFNRVETSTAGAEALDSGLLPSTSSVTSSVAVSGGLDRVWQRTALGFTASFNYITIDQLSASNAQYIATLTGNLLRDLDPQWSLSLTAGMGATFDPVEAGDDLVGGANQDAFGPAPLGSVTVNYERPVGSVIANFSGTASHAITPNLLLGNVTNTSSSSVSGNVPLPWFRYGDELAATVSGSLLFSHSRPSLTNGEPSWNTYAANTALSYKLNDNVSANLRYQYVRTDVFNYQTGADVVILPPEEFFRHTVLVELSGRFPSREAVQLPDRRFLRVDRSFDTSVNDSANDGQSGGGAE</sequence>
<protein>
    <recommendedName>
        <fullName evidence="3">PEP-CTERM system associated protein</fullName>
    </recommendedName>
</protein>
<keyword evidence="2" id="KW-1185">Reference proteome</keyword>
<reference evidence="1 2" key="1">
    <citation type="journal article" date="2010" name="Stand. Genomic Sci.">
        <title>Complete genome sequence of Haliangium ochraceum type strain (SMP-2).</title>
        <authorList>
            <consortium name="US DOE Joint Genome Institute (JGI-PGF)"/>
            <person name="Ivanova N."/>
            <person name="Daum C."/>
            <person name="Lang E."/>
            <person name="Abt B."/>
            <person name="Kopitz M."/>
            <person name="Saunders E."/>
            <person name="Lapidus A."/>
            <person name="Lucas S."/>
            <person name="Glavina Del Rio T."/>
            <person name="Nolan M."/>
            <person name="Tice H."/>
            <person name="Copeland A."/>
            <person name="Cheng J.F."/>
            <person name="Chen F."/>
            <person name="Bruce D."/>
            <person name="Goodwin L."/>
            <person name="Pitluck S."/>
            <person name="Mavromatis K."/>
            <person name="Pati A."/>
            <person name="Mikhailova N."/>
            <person name="Chen A."/>
            <person name="Palaniappan K."/>
            <person name="Land M."/>
            <person name="Hauser L."/>
            <person name="Chang Y.J."/>
            <person name="Jeffries C.D."/>
            <person name="Detter J.C."/>
            <person name="Brettin T."/>
            <person name="Rohde M."/>
            <person name="Goker M."/>
            <person name="Bristow J."/>
            <person name="Markowitz V."/>
            <person name="Eisen J.A."/>
            <person name="Hugenholtz P."/>
            <person name="Kyrpides N.C."/>
            <person name="Klenk H.P."/>
        </authorList>
    </citation>
    <scope>NUCLEOTIDE SEQUENCE [LARGE SCALE GENOMIC DNA]</scope>
    <source>
        <strain evidence="2">DSM 14365 / CIP 107738 / JCM 11303 / AJ 13395 / SMP-2</strain>
    </source>
</reference>
<accession>D0LHI2</accession>
<dbReference type="AlphaFoldDB" id="D0LHI2"/>
<gene>
    <name evidence="1" type="ordered locus">Hoch_0203</name>
</gene>
<dbReference type="EMBL" id="CP001804">
    <property type="protein sequence ID" value="ACY12844.1"/>
    <property type="molecule type" value="Genomic_DNA"/>
</dbReference>
<name>D0LHI2_HALO1</name>
<dbReference type="STRING" id="502025.Hoch_0203"/>
<evidence type="ECO:0000313" key="2">
    <source>
        <dbReference type="Proteomes" id="UP000001880"/>
    </source>
</evidence>
<dbReference type="KEGG" id="hoh:Hoch_0203"/>
<dbReference type="RefSeq" id="WP_012825471.1">
    <property type="nucleotide sequence ID" value="NC_013440.1"/>
</dbReference>
<evidence type="ECO:0000313" key="1">
    <source>
        <dbReference type="EMBL" id="ACY12844.1"/>
    </source>
</evidence>